<evidence type="ECO:0000313" key="2">
    <source>
        <dbReference type="EMBL" id="MBE9668814.1"/>
    </source>
</evidence>
<dbReference type="InterPro" id="IPR029033">
    <property type="entry name" value="His_PPase_superfam"/>
</dbReference>
<reference evidence="2 3" key="1">
    <citation type="submission" date="2020-10" db="EMBL/GenBank/DDBJ databases">
        <title>Mucilaginibacter mali sp. nov., isolated from rhizosphere soil of apple orchard.</title>
        <authorList>
            <person name="Lee J.-S."/>
            <person name="Kim H.S."/>
            <person name="Kim J.-S."/>
        </authorList>
    </citation>
    <scope>NUCLEOTIDE SEQUENCE [LARGE SCALE GENOMIC DNA]</scope>
    <source>
        <strain evidence="2 3">KCTC 23157</strain>
    </source>
</reference>
<dbReference type="InterPro" id="IPR013078">
    <property type="entry name" value="His_Pase_superF_clade-1"/>
</dbReference>
<dbReference type="Proteomes" id="UP000632774">
    <property type="component" value="Unassembled WGS sequence"/>
</dbReference>
<dbReference type="Gene3D" id="3.40.50.1240">
    <property type="entry name" value="Phosphoglycerate mutase-like"/>
    <property type="match status" value="1"/>
</dbReference>
<sequence>MKKNSIKLTLFNLLCICLMLSNYNALAQKTTIWIVRHAEKAATPPDDPELSSAGQKRAKDLAKLLKHEKIAGIYVTDYTRTRLTAKPTADKFTLVAETYDPADLKAFAGKVLQYYKGHNVLIVGHSNTVIPTLAAFGGERPFSTLADDDYDMIFKLTIKDGNTELEIKNYGEQHHVTQIPEKYLGYNTEHFVKPASRF</sequence>
<evidence type="ECO:0000313" key="3">
    <source>
        <dbReference type="Proteomes" id="UP000632774"/>
    </source>
</evidence>
<keyword evidence="1" id="KW-0732">Signal</keyword>
<gene>
    <name evidence="2" type="ORF">IRJ18_20770</name>
</gene>
<accession>A0ABR9XNT1</accession>
<protein>
    <submittedName>
        <fullName evidence="2">Histidine phosphatase family protein</fullName>
    </submittedName>
</protein>
<dbReference type="RefSeq" id="WP_194108194.1">
    <property type="nucleotide sequence ID" value="NZ_JADFFM010000002.1"/>
</dbReference>
<organism evidence="2 3">
    <name type="scientific">Mucilaginibacter boryungensis</name>
    <dbReference type="NCBI Taxonomy" id="768480"/>
    <lineage>
        <taxon>Bacteria</taxon>
        <taxon>Pseudomonadati</taxon>
        <taxon>Bacteroidota</taxon>
        <taxon>Sphingobacteriia</taxon>
        <taxon>Sphingobacteriales</taxon>
        <taxon>Sphingobacteriaceae</taxon>
        <taxon>Mucilaginibacter</taxon>
    </lineage>
</organism>
<name>A0ABR9XNT1_9SPHI</name>
<feature type="signal peptide" evidence="1">
    <location>
        <begin position="1"/>
        <end position="27"/>
    </location>
</feature>
<comment type="caution">
    <text evidence="2">The sequence shown here is derived from an EMBL/GenBank/DDBJ whole genome shotgun (WGS) entry which is preliminary data.</text>
</comment>
<proteinExistence type="predicted"/>
<dbReference type="Pfam" id="PF00300">
    <property type="entry name" value="His_Phos_1"/>
    <property type="match status" value="1"/>
</dbReference>
<keyword evidence="3" id="KW-1185">Reference proteome</keyword>
<feature type="chain" id="PRO_5045485611" evidence="1">
    <location>
        <begin position="28"/>
        <end position="198"/>
    </location>
</feature>
<dbReference type="SUPFAM" id="SSF53254">
    <property type="entry name" value="Phosphoglycerate mutase-like"/>
    <property type="match status" value="1"/>
</dbReference>
<dbReference type="CDD" id="cd07067">
    <property type="entry name" value="HP_PGM_like"/>
    <property type="match status" value="1"/>
</dbReference>
<dbReference type="EMBL" id="JADFFM010000002">
    <property type="protein sequence ID" value="MBE9668814.1"/>
    <property type="molecule type" value="Genomic_DNA"/>
</dbReference>
<evidence type="ECO:0000256" key="1">
    <source>
        <dbReference type="SAM" id="SignalP"/>
    </source>
</evidence>